<accession>A0ABR3G562</accession>
<dbReference type="Proteomes" id="UP001447188">
    <property type="component" value="Unassembled WGS sequence"/>
</dbReference>
<sequence>MVNRGYIVYRLRGRHYITYCHWDSSPTGLGRLILLGIPTDPAEFQKWKQAKIAYFLREEARILRLARQDPLHPFEDENYWGYVLMPSRSYPRGGHWVEWIYVIDLDQNVFHVTNSNSNAEFGNGGSPEFRLDHIPRWFFGQEWAPAHLDLRTPNPLLTGSTLNVPVEYWADYLLDIPTPQPELLELFRSFSPQPVLSIPPAAHVPAWRSLQLQLLHKLVKFFLRSFYDTFSSQKKSPFVLKQLAYAVLGLTQGPAAMKFHSTNAPHKRLYRNLRWGIQTPDWEPPSADSYWLSGVLILLDENIHCRAAQPAAIARAVQLACPTHDSPDTVAVIFSVCCIIIVNIHQTPQGPEVSYSVNLPLLEFGNLDGASGKEYLELMRDVNCDTLGIQALLNLFSARSLVSRLPLSRPGNLPTEICEQIFRCADPTSQYALEQSCPLFRGIAGQYPQVGEWMLMKCVGEDNFVGFHRSSQTKHVVQLDDLFADSETIGDFNGCEVRLWGDGVRFRLNVPLLVVQEVEVGDVAQVV</sequence>
<dbReference type="EMBL" id="JBBBZM010000331">
    <property type="protein sequence ID" value="KAL0630961.1"/>
    <property type="molecule type" value="Genomic_DNA"/>
</dbReference>
<reference evidence="1 2" key="1">
    <citation type="submission" date="2024-02" db="EMBL/GenBank/DDBJ databases">
        <title>Discinaceae phylogenomics.</title>
        <authorList>
            <person name="Dirks A.C."/>
            <person name="James T.Y."/>
        </authorList>
    </citation>
    <scope>NUCLEOTIDE SEQUENCE [LARGE SCALE GENOMIC DNA]</scope>
    <source>
        <strain evidence="1 2">ACD0624</strain>
    </source>
</reference>
<protein>
    <recommendedName>
        <fullName evidence="3">F-box domain-containing protein</fullName>
    </recommendedName>
</protein>
<gene>
    <name evidence="1" type="ORF">Q9L58_010188</name>
</gene>
<evidence type="ECO:0000313" key="1">
    <source>
        <dbReference type="EMBL" id="KAL0630961.1"/>
    </source>
</evidence>
<evidence type="ECO:0000313" key="2">
    <source>
        <dbReference type="Proteomes" id="UP001447188"/>
    </source>
</evidence>
<evidence type="ECO:0008006" key="3">
    <source>
        <dbReference type="Google" id="ProtNLM"/>
    </source>
</evidence>
<proteinExistence type="predicted"/>
<organism evidence="1 2">
    <name type="scientific">Discina gigas</name>
    <dbReference type="NCBI Taxonomy" id="1032678"/>
    <lineage>
        <taxon>Eukaryota</taxon>
        <taxon>Fungi</taxon>
        <taxon>Dikarya</taxon>
        <taxon>Ascomycota</taxon>
        <taxon>Pezizomycotina</taxon>
        <taxon>Pezizomycetes</taxon>
        <taxon>Pezizales</taxon>
        <taxon>Discinaceae</taxon>
        <taxon>Discina</taxon>
    </lineage>
</organism>
<comment type="caution">
    <text evidence="1">The sequence shown here is derived from an EMBL/GenBank/DDBJ whole genome shotgun (WGS) entry which is preliminary data.</text>
</comment>
<name>A0ABR3G562_9PEZI</name>
<keyword evidence="2" id="KW-1185">Reference proteome</keyword>